<evidence type="ECO:0000259" key="9">
    <source>
        <dbReference type="PROSITE" id="PS50109"/>
    </source>
</evidence>
<dbReference type="Gene3D" id="3.30.565.10">
    <property type="entry name" value="Histidine kinase-like ATPase, C-terminal domain"/>
    <property type="match status" value="1"/>
</dbReference>
<gene>
    <name evidence="10" type="ORF">CEE37_14725</name>
</gene>
<dbReference type="Proteomes" id="UP000319619">
    <property type="component" value="Unassembled WGS sequence"/>
</dbReference>
<dbReference type="PANTHER" id="PTHR43711:SF1">
    <property type="entry name" value="HISTIDINE KINASE 1"/>
    <property type="match status" value="1"/>
</dbReference>
<evidence type="ECO:0000313" key="11">
    <source>
        <dbReference type="Proteomes" id="UP000319619"/>
    </source>
</evidence>
<name>A0A532UPG7_UNCL8</name>
<proteinExistence type="predicted"/>
<keyword evidence="3" id="KW-0597">Phosphoprotein</keyword>
<evidence type="ECO:0000313" key="10">
    <source>
        <dbReference type="EMBL" id="TKJ36836.1"/>
    </source>
</evidence>
<keyword evidence="6" id="KW-0902">Two-component regulatory system</keyword>
<protein>
    <recommendedName>
        <fullName evidence="2">histidine kinase</fullName>
        <ecNumber evidence="2">2.7.13.3</ecNumber>
    </recommendedName>
</protein>
<dbReference type="SMART" id="SM00388">
    <property type="entry name" value="HisKA"/>
    <property type="match status" value="1"/>
</dbReference>
<dbReference type="InterPro" id="IPR003661">
    <property type="entry name" value="HisK_dim/P_dom"/>
</dbReference>
<evidence type="ECO:0000256" key="3">
    <source>
        <dbReference type="ARBA" id="ARBA00022553"/>
    </source>
</evidence>
<dbReference type="InterPro" id="IPR014710">
    <property type="entry name" value="RmlC-like_jellyroll"/>
</dbReference>
<accession>A0A532UPG7</accession>
<dbReference type="Gene3D" id="2.60.120.10">
    <property type="entry name" value="Jelly Rolls"/>
    <property type="match status" value="1"/>
</dbReference>
<sequence>MISASSMVEENITIILRRIQFFDDLTTEELELVAGLVKRQTYDKDDIVFKQGDPAEAFYVIESGRIEIIMETFEKPEVIASLGRSGDFFGEIALIEDNQRLATVKAVIPASLLIIFRSDFTELVSCYPSIQERVTRALTHNMRQSDSHFVEAIIQKNKQLADALTNLKAAQDELLRKERLSMVGRLASGIIHDLKKPMTCISGYAQLLKVSNIKEEKRVLYADKITQEIQRLVNMINEILQFSRGEQQITLTKVDIKTWIREEEEYFCQGFSNASINFKKNLKYDGSIYIDVDKFKSVFYNITANATAAMPHGGTFTLKTSLDKDKVRFDFIDDGIGMGDEASERVFDDFFSQSKDGTGLGMAIVKRIIEAHQGTISVQSELGIGTEFTIHLPLENK</sequence>
<keyword evidence="7" id="KW-0175">Coiled coil</keyword>
<reference evidence="10 11" key="1">
    <citation type="submission" date="2017-06" db="EMBL/GenBank/DDBJ databases">
        <title>Novel microbial phyla capable of carbon fixation and sulfur reduction in deep-sea sediments.</title>
        <authorList>
            <person name="Huang J."/>
            <person name="Baker B."/>
            <person name="Wang Y."/>
        </authorList>
    </citation>
    <scope>NUCLEOTIDE SEQUENCE [LARGE SCALE GENOMIC DNA]</scope>
    <source>
        <strain evidence="10">B3_LCP</strain>
    </source>
</reference>
<dbReference type="InterPro" id="IPR000595">
    <property type="entry name" value="cNMP-bd_dom"/>
</dbReference>
<dbReference type="InterPro" id="IPR003594">
    <property type="entry name" value="HATPase_dom"/>
</dbReference>
<dbReference type="PROSITE" id="PS50109">
    <property type="entry name" value="HIS_KIN"/>
    <property type="match status" value="1"/>
</dbReference>
<dbReference type="GO" id="GO:0000155">
    <property type="term" value="F:phosphorelay sensor kinase activity"/>
    <property type="evidence" value="ECO:0007669"/>
    <property type="project" value="InterPro"/>
</dbReference>
<dbReference type="Pfam" id="PF02518">
    <property type="entry name" value="HATPase_c"/>
    <property type="match status" value="1"/>
</dbReference>
<dbReference type="InterPro" id="IPR050736">
    <property type="entry name" value="Sensor_HK_Regulatory"/>
</dbReference>
<evidence type="ECO:0000256" key="5">
    <source>
        <dbReference type="ARBA" id="ARBA00022777"/>
    </source>
</evidence>
<feature type="domain" description="Histidine kinase" evidence="9">
    <location>
        <begin position="189"/>
        <end position="396"/>
    </location>
</feature>
<dbReference type="SUPFAM" id="SSF51206">
    <property type="entry name" value="cAMP-binding domain-like"/>
    <property type="match status" value="1"/>
</dbReference>
<keyword evidence="5" id="KW-0418">Kinase</keyword>
<dbReference type="PANTHER" id="PTHR43711">
    <property type="entry name" value="TWO-COMPONENT HISTIDINE KINASE"/>
    <property type="match status" value="1"/>
</dbReference>
<evidence type="ECO:0000256" key="2">
    <source>
        <dbReference type="ARBA" id="ARBA00012438"/>
    </source>
</evidence>
<evidence type="ECO:0000256" key="1">
    <source>
        <dbReference type="ARBA" id="ARBA00000085"/>
    </source>
</evidence>
<dbReference type="InterPro" id="IPR018490">
    <property type="entry name" value="cNMP-bd_dom_sf"/>
</dbReference>
<dbReference type="SMART" id="SM00387">
    <property type="entry name" value="HATPase_c"/>
    <property type="match status" value="1"/>
</dbReference>
<evidence type="ECO:0000256" key="4">
    <source>
        <dbReference type="ARBA" id="ARBA00022679"/>
    </source>
</evidence>
<feature type="coiled-coil region" evidence="7">
    <location>
        <begin position="150"/>
        <end position="180"/>
    </location>
</feature>
<dbReference type="InterPro" id="IPR004358">
    <property type="entry name" value="Sig_transdc_His_kin-like_C"/>
</dbReference>
<dbReference type="PROSITE" id="PS50042">
    <property type="entry name" value="CNMP_BINDING_3"/>
    <property type="match status" value="1"/>
</dbReference>
<dbReference type="Gene3D" id="1.10.287.130">
    <property type="match status" value="1"/>
</dbReference>
<dbReference type="EMBL" id="NJBN01000015">
    <property type="protein sequence ID" value="TKJ36836.1"/>
    <property type="molecule type" value="Genomic_DNA"/>
</dbReference>
<dbReference type="PRINTS" id="PR00344">
    <property type="entry name" value="BCTRLSENSOR"/>
</dbReference>
<dbReference type="SUPFAM" id="SSF55874">
    <property type="entry name" value="ATPase domain of HSP90 chaperone/DNA topoisomerase II/histidine kinase"/>
    <property type="match status" value="1"/>
</dbReference>
<dbReference type="SUPFAM" id="SSF47384">
    <property type="entry name" value="Homodimeric domain of signal transducing histidine kinase"/>
    <property type="match status" value="1"/>
</dbReference>
<organism evidence="10 11">
    <name type="scientific">candidate division LCP-89 bacterium B3_LCP</name>
    <dbReference type="NCBI Taxonomy" id="2012998"/>
    <lineage>
        <taxon>Bacteria</taxon>
        <taxon>Pseudomonadati</taxon>
        <taxon>Bacteria division LCP-89</taxon>
    </lineage>
</organism>
<dbReference type="CDD" id="cd00038">
    <property type="entry name" value="CAP_ED"/>
    <property type="match status" value="1"/>
</dbReference>
<evidence type="ECO:0000256" key="6">
    <source>
        <dbReference type="ARBA" id="ARBA00023012"/>
    </source>
</evidence>
<dbReference type="InterPro" id="IPR036097">
    <property type="entry name" value="HisK_dim/P_sf"/>
</dbReference>
<evidence type="ECO:0000256" key="7">
    <source>
        <dbReference type="SAM" id="Coils"/>
    </source>
</evidence>
<dbReference type="CDD" id="cd00082">
    <property type="entry name" value="HisKA"/>
    <property type="match status" value="1"/>
</dbReference>
<evidence type="ECO:0000259" key="8">
    <source>
        <dbReference type="PROSITE" id="PS50042"/>
    </source>
</evidence>
<dbReference type="Pfam" id="PF00512">
    <property type="entry name" value="HisKA"/>
    <property type="match status" value="1"/>
</dbReference>
<dbReference type="InterPro" id="IPR005467">
    <property type="entry name" value="His_kinase_dom"/>
</dbReference>
<keyword evidence="4" id="KW-0808">Transferase</keyword>
<dbReference type="SMART" id="SM00100">
    <property type="entry name" value="cNMP"/>
    <property type="match status" value="1"/>
</dbReference>
<dbReference type="EC" id="2.7.13.3" evidence="2"/>
<comment type="catalytic activity">
    <reaction evidence="1">
        <text>ATP + protein L-histidine = ADP + protein N-phospho-L-histidine.</text>
        <dbReference type="EC" id="2.7.13.3"/>
    </reaction>
</comment>
<comment type="caution">
    <text evidence="10">The sequence shown here is derived from an EMBL/GenBank/DDBJ whole genome shotgun (WGS) entry which is preliminary data.</text>
</comment>
<dbReference type="Pfam" id="PF00027">
    <property type="entry name" value="cNMP_binding"/>
    <property type="match status" value="1"/>
</dbReference>
<dbReference type="AlphaFoldDB" id="A0A532UPG7"/>
<feature type="domain" description="Cyclic nucleotide-binding" evidence="8">
    <location>
        <begin position="21"/>
        <end position="141"/>
    </location>
</feature>
<dbReference type="InterPro" id="IPR036890">
    <property type="entry name" value="HATPase_C_sf"/>
</dbReference>